<keyword evidence="1" id="KW-0472">Membrane</keyword>
<proteinExistence type="predicted"/>
<protein>
    <recommendedName>
        <fullName evidence="3">Cardiolipin synthase N-terminal domain-containing protein</fullName>
    </recommendedName>
</protein>
<accession>A0AAT9GJN9</accession>
<reference evidence="2" key="1">
    <citation type="submission" date="2024-02" db="EMBL/GenBank/DDBJ databases">
        <title>Sediminibacterium planktonica sp. nov. and Sediminibacterium longus sp. nov., isolated from surface lake and river water.</title>
        <authorList>
            <person name="Watanabe K."/>
            <person name="Takemine S."/>
            <person name="Ishii Y."/>
            <person name="Ogata Y."/>
            <person name="Shindo C."/>
            <person name="Suda W."/>
        </authorList>
    </citation>
    <scope>NUCLEOTIDE SEQUENCE</scope>
    <source>
        <strain evidence="2">KACHI17</strain>
    </source>
</reference>
<gene>
    <name evidence="2" type="ORF">KACHI17_17040</name>
</gene>
<sequence length="199" mass="21871">MEISGLMAGLISTGIIWLILMIISLIAVAKRTDLDKRQQQKWMILIAILPFLGLLIYVVTNFSKAKKLLWFGVVGALLSVSATVFFVYNRKHEDVSQKEGVKMTAQQLFDAFKADENAANALYLDKAIELSGEILAVNTNQDGQVVVDIKTNDPFVVINCTFKTDPGTLAAGQNITFKGFCRGYIPDANVVINDGILVK</sequence>
<keyword evidence="1" id="KW-1133">Transmembrane helix</keyword>
<dbReference type="EMBL" id="AP029612">
    <property type="protein sequence ID" value="BFG70823.1"/>
    <property type="molecule type" value="Genomic_DNA"/>
</dbReference>
<dbReference type="InterPro" id="IPR024422">
    <property type="entry name" value="Protein_unknown_function_OB"/>
</dbReference>
<feature type="transmembrane region" description="Helical" evidence="1">
    <location>
        <begin position="42"/>
        <end position="62"/>
    </location>
</feature>
<evidence type="ECO:0000313" key="2">
    <source>
        <dbReference type="EMBL" id="BFG70823.1"/>
    </source>
</evidence>
<organism evidence="2">
    <name type="scientific">Sediminibacterium sp. KACHI17</name>
    <dbReference type="NCBI Taxonomy" id="1751071"/>
    <lineage>
        <taxon>Bacteria</taxon>
        <taxon>Pseudomonadati</taxon>
        <taxon>Bacteroidota</taxon>
        <taxon>Chitinophagia</taxon>
        <taxon>Chitinophagales</taxon>
        <taxon>Chitinophagaceae</taxon>
        <taxon>Sediminibacterium</taxon>
    </lineage>
</organism>
<evidence type="ECO:0008006" key="3">
    <source>
        <dbReference type="Google" id="ProtNLM"/>
    </source>
</evidence>
<dbReference type="AlphaFoldDB" id="A0AAT9GJN9"/>
<evidence type="ECO:0000256" key="1">
    <source>
        <dbReference type="SAM" id="Phobius"/>
    </source>
</evidence>
<feature type="transmembrane region" description="Helical" evidence="1">
    <location>
        <begin position="6"/>
        <end position="30"/>
    </location>
</feature>
<name>A0AAT9GJN9_9BACT</name>
<dbReference type="Pfam" id="PF12869">
    <property type="entry name" value="tRNA_anti-like"/>
    <property type="match status" value="1"/>
</dbReference>
<keyword evidence="1" id="KW-0812">Transmembrane</keyword>
<dbReference type="RefSeq" id="WP_353548462.1">
    <property type="nucleotide sequence ID" value="NZ_AP029612.1"/>
</dbReference>
<feature type="transmembrane region" description="Helical" evidence="1">
    <location>
        <begin position="68"/>
        <end position="88"/>
    </location>
</feature>